<feature type="compositionally biased region" description="Polar residues" evidence="1">
    <location>
        <begin position="54"/>
        <end position="85"/>
    </location>
</feature>
<accession>A0AAN8EIZ3</accession>
<reference evidence="2 3" key="1">
    <citation type="submission" date="2022-12" db="EMBL/GenBank/DDBJ databases">
        <title>Genomic features and morphological characterization of a novel Knufia sp. strain isolated from spacecraft assembly facility.</title>
        <authorList>
            <person name="Teixeira M."/>
            <person name="Chander A.M."/>
            <person name="Stajich J.E."/>
            <person name="Venkateswaran K."/>
        </authorList>
    </citation>
    <scope>NUCLEOTIDE SEQUENCE [LARGE SCALE GENOMIC DNA]</scope>
    <source>
        <strain evidence="2 3">FJI-L2-BK-P2</strain>
    </source>
</reference>
<evidence type="ECO:0000256" key="1">
    <source>
        <dbReference type="SAM" id="MobiDB-lite"/>
    </source>
</evidence>
<dbReference type="AlphaFoldDB" id="A0AAN8EIZ3"/>
<evidence type="ECO:0000313" key="3">
    <source>
        <dbReference type="Proteomes" id="UP001316803"/>
    </source>
</evidence>
<sequence>MHRHIPPSFNFDPIINLKNNQPNTLQLVLKGHLAPLNQATTTNQHPHHNHIGTHPTQRYQVTKTTRKSQGNMSNQAKQGAQQATGVQRKKSAKKSKKPPKCGCVYSTVKFMGQVRPETPCYQPDCKNKKWYKTHGHMPNPYPDK</sequence>
<proteinExistence type="predicted"/>
<evidence type="ECO:0000313" key="2">
    <source>
        <dbReference type="EMBL" id="KAK5951942.1"/>
    </source>
</evidence>
<feature type="compositionally biased region" description="Basic residues" evidence="1">
    <location>
        <begin position="87"/>
        <end position="99"/>
    </location>
</feature>
<name>A0AAN8EIZ3_9EURO</name>
<dbReference type="EMBL" id="JAKLMC020000017">
    <property type="protein sequence ID" value="KAK5951942.1"/>
    <property type="molecule type" value="Genomic_DNA"/>
</dbReference>
<keyword evidence="3" id="KW-1185">Reference proteome</keyword>
<comment type="caution">
    <text evidence="2">The sequence shown here is derived from an EMBL/GenBank/DDBJ whole genome shotgun (WGS) entry which is preliminary data.</text>
</comment>
<protein>
    <submittedName>
        <fullName evidence="2">Uncharacterized protein</fullName>
    </submittedName>
</protein>
<organism evidence="2 3">
    <name type="scientific">Knufia fluminis</name>
    <dbReference type="NCBI Taxonomy" id="191047"/>
    <lineage>
        <taxon>Eukaryota</taxon>
        <taxon>Fungi</taxon>
        <taxon>Dikarya</taxon>
        <taxon>Ascomycota</taxon>
        <taxon>Pezizomycotina</taxon>
        <taxon>Eurotiomycetes</taxon>
        <taxon>Chaetothyriomycetidae</taxon>
        <taxon>Chaetothyriales</taxon>
        <taxon>Trichomeriaceae</taxon>
        <taxon>Knufia</taxon>
    </lineage>
</organism>
<gene>
    <name evidence="2" type="ORF">OHC33_006828</name>
</gene>
<feature type="region of interest" description="Disordered" evidence="1">
    <location>
        <begin position="39"/>
        <end position="102"/>
    </location>
</feature>
<dbReference type="Proteomes" id="UP001316803">
    <property type="component" value="Unassembled WGS sequence"/>
</dbReference>